<gene>
    <name evidence="2" type="ORF">IAA69_02225</name>
</gene>
<organism evidence="2 3">
    <name type="scientific">Candidatus Aveggerthella stercoripullorum</name>
    <dbReference type="NCBI Taxonomy" id="2840688"/>
    <lineage>
        <taxon>Bacteria</taxon>
        <taxon>Bacillati</taxon>
        <taxon>Actinomycetota</taxon>
        <taxon>Coriobacteriia</taxon>
        <taxon>Eggerthellales</taxon>
        <taxon>Eggerthellaceae</taxon>
        <taxon>Eggerthellaceae incertae sedis</taxon>
        <taxon>Candidatus Aveggerthella</taxon>
    </lineage>
</organism>
<keyword evidence="1" id="KW-1133">Transmembrane helix</keyword>
<dbReference type="AlphaFoldDB" id="A0A9D0ZZH2"/>
<proteinExistence type="predicted"/>
<comment type="caution">
    <text evidence="2">The sequence shown here is derived from an EMBL/GenBank/DDBJ whole genome shotgun (WGS) entry which is preliminary data.</text>
</comment>
<sequence length="52" mass="5878">MRTTEERVAAVNRRVQEINRQKQRRTIFLAAGTVLAFAAIAALIPVRAKEEL</sequence>
<name>A0A9D0ZZH2_9ACTN</name>
<dbReference type="Proteomes" id="UP000824261">
    <property type="component" value="Unassembled WGS sequence"/>
</dbReference>
<evidence type="ECO:0000313" key="2">
    <source>
        <dbReference type="EMBL" id="HIR01071.1"/>
    </source>
</evidence>
<evidence type="ECO:0000256" key="1">
    <source>
        <dbReference type="SAM" id="Phobius"/>
    </source>
</evidence>
<protein>
    <submittedName>
        <fullName evidence="2">Uncharacterized protein</fullName>
    </submittedName>
</protein>
<keyword evidence="1" id="KW-0472">Membrane</keyword>
<reference evidence="2" key="2">
    <citation type="journal article" date="2021" name="PeerJ">
        <title>Extensive microbial diversity within the chicken gut microbiome revealed by metagenomics and culture.</title>
        <authorList>
            <person name="Gilroy R."/>
            <person name="Ravi A."/>
            <person name="Getino M."/>
            <person name="Pursley I."/>
            <person name="Horton D.L."/>
            <person name="Alikhan N.F."/>
            <person name="Baker D."/>
            <person name="Gharbi K."/>
            <person name="Hall N."/>
            <person name="Watson M."/>
            <person name="Adriaenssens E.M."/>
            <person name="Foster-Nyarko E."/>
            <person name="Jarju S."/>
            <person name="Secka A."/>
            <person name="Antonio M."/>
            <person name="Oren A."/>
            <person name="Chaudhuri R.R."/>
            <person name="La Ragione R."/>
            <person name="Hildebrand F."/>
            <person name="Pallen M.J."/>
        </authorList>
    </citation>
    <scope>NUCLEOTIDE SEQUENCE</scope>
    <source>
        <strain evidence="2">ChiGjej1B1-2707</strain>
    </source>
</reference>
<keyword evidence="1" id="KW-0812">Transmembrane</keyword>
<dbReference type="EMBL" id="DVGB01000028">
    <property type="protein sequence ID" value="HIR01071.1"/>
    <property type="molecule type" value="Genomic_DNA"/>
</dbReference>
<accession>A0A9D0ZZH2</accession>
<feature type="transmembrane region" description="Helical" evidence="1">
    <location>
        <begin position="27"/>
        <end position="46"/>
    </location>
</feature>
<reference evidence="2" key="1">
    <citation type="submission" date="2020-10" db="EMBL/GenBank/DDBJ databases">
        <authorList>
            <person name="Gilroy R."/>
        </authorList>
    </citation>
    <scope>NUCLEOTIDE SEQUENCE</scope>
    <source>
        <strain evidence="2">ChiGjej1B1-2707</strain>
    </source>
</reference>
<evidence type="ECO:0000313" key="3">
    <source>
        <dbReference type="Proteomes" id="UP000824261"/>
    </source>
</evidence>